<comment type="caution">
    <text evidence="2">The sequence shown here is derived from an EMBL/GenBank/DDBJ whole genome shotgun (WGS) entry which is preliminary data.</text>
</comment>
<dbReference type="PANTHER" id="PTHR32305">
    <property type="match status" value="1"/>
</dbReference>
<keyword evidence="1" id="KW-0472">Membrane</keyword>
<dbReference type="EMBL" id="QPEX01000016">
    <property type="protein sequence ID" value="RCS51938.1"/>
    <property type="molecule type" value="Genomic_DNA"/>
</dbReference>
<dbReference type="Proteomes" id="UP000253562">
    <property type="component" value="Unassembled WGS sequence"/>
</dbReference>
<dbReference type="RefSeq" id="WP_114368539.1">
    <property type="nucleotide sequence ID" value="NZ_QPEX01000016.1"/>
</dbReference>
<dbReference type="PANTHER" id="PTHR32305:SF15">
    <property type="entry name" value="PROTEIN RHSA-RELATED"/>
    <property type="match status" value="1"/>
</dbReference>
<dbReference type="AlphaFoldDB" id="A0A368KV59"/>
<protein>
    <submittedName>
        <fullName evidence="2">Uncharacterized protein</fullName>
    </submittedName>
</protein>
<feature type="transmembrane region" description="Helical" evidence="1">
    <location>
        <begin position="397"/>
        <end position="417"/>
    </location>
</feature>
<accession>A0A368KV59</accession>
<keyword evidence="1" id="KW-1133">Transmembrane helix</keyword>
<dbReference type="InterPro" id="IPR022385">
    <property type="entry name" value="Rhs_assc_core"/>
</dbReference>
<organism evidence="2 3">
    <name type="scientific">Bremerella cremea</name>
    <dbReference type="NCBI Taxonomy" id="1031537"/>
    <lineage>
        <taxon>Bacteria</taxon>
        <taxon>Pseudomonadati</taxon>
        <taxon>Planctomycetota</taxon>
        <taxon>Planctomycetia</taxon>
        <taxon>Pirellulales</taxon>
        <taxon>Pirellulaceae</taxon>
        <taxon>Bremerella</taxon>
    </lineage>
</organism>
<proteinExistence type="predicted"/>
<sequence length="457" mass="50588">MSRGTLNGSHETISNQSLAECWSLDATGNWQKYLKDINGYGTWDLNQPRTSNNVNEITGIAESVGTSWATPAYNRAGNMTTIAQPDDLANSYAATYDAWNRLVKLEDGNNTIAEYQYDGVKRRVVVKLYESGALDETRHCYFTDPAKWQVIEERIGSFNASHVQHVWGLRYVDDLALRDRDTTGNGVLDERLYAMQDANWSVTAVADAVGGVPERFAYKPYGESEKLNPDFSPRMGSNLAWSVLYTGRELDLATGLQINRNRYLNLQLECWITRDPIGYADRPSLNQYLRERPDLSTDPLGLLRVTPKENPFQSPEPISTPTWREWWNNLSGTTKALYTAIASCAAGALAGISFDVIIRALSGKNICDIGILCSALGGCVAGFCIPLIISTGIFEPFGWLAAAEAIAACSVVGTLVCQKCAQNMGATSPCNVLYFCVLALLIRVWIYCMNSEYNHQD</sequence>
<feature type="transmembrane region" description="Helical" evidence="1">
    <location>
        <begin position="336"/>
        <end position="357"/>
    </location>
</feature>
<keyword evidence="1" id="KW-0812">Transmembrane</keyword>
<evidence type="ECO:0000313" key="2">
    <source>
        <dbReference type="EMBL" id="RCS51938.1"/>
    </source>
</evidence>
<dbReference type="Gene3D" id="2.180.10.10">
    <property type="entry name" value="RHS repeat-associated core"/>
    <property type="match status" value="1"/>
</dbReference>
<dbReference type="InterPro" id="IPR050708">
    <property type="entry name" value="T6SS_VgrG/RHS"/>
</dbReference>
<evidence type="ECO:0000256" key="1">
    <source>
        <dbReference type="SAM" id="Phobius"/>
    </source>
</evidence>
<gene>
    <name evidence="2" type="ORF">DTL42_09720</name>
</gene>
<feature type="transmembrane region" description="Helical" evidence="1">
    <location>
        <begin position="429"/>
        <end position="447"/>
    </location>
</feature>
<name>A0A368KV59_9BACT</name>
<dbReference type="NCBIfam" id="TIGR03696">
    <property type="entry name" value="Rhs_assc_core"/>
    <property type="match status" value="1"/>
</dbReference>
<evidence type="ECO:0000313" key="3">
    <source>
        <dbReference type="Proteomes" id="UP000253562"/>
    </source>
</evidence>
<reference evidence="2 3" key="1">
    <citation type="submission" date="2018-07" db="EMBL/GenBank/DDBJ databases">
        <title>Comparative genomes isolates from brazilian mangrove.</title>
        <authorList>
            <person name="De Araujo J.E."/>
            <person name="Taketani R.G."/>
            <person name="Silva M.C.P."/>
            <person name="Lourenco M.V."/>
            <person name="Oliveira V.M."/>
            <person name="Andreote F.D."/>
        </authorList>
    </citation>
    <scope>NUCLEOTIDE SEQUENCE [LARGE SCALE GENOMIC DNA]</scope>
    <source>
        <strain evidence="2 3">HEX PRIS-MGV</strain>
    </source>
</reference>
<feature type="transmembrane region" description="Helical" evidence="1">
    <location>
        <begin position="369"/>
        <end position="391"/>
    </location>
</feature>